<dbReference type="SUPFAM" id="SSF56784">
    <property type="entry name" value="HAD-like"/>
    <property type="match status" value="1"/>
</dbReference>
<dbReference type="InterPro" id="IPR036412">
    <property type="entry name" value="HAD-like_sf"/>
</dbReference>
<keyword evidence="4" id="KW-0479">Metal-binding</keyword>
<dbReference type="Proteomes" id="UP000676079">
    <property type="component" value="Chromosome"/>
</dbReference>
<reference evidence="10 11" key="1">
    <citation type="submission" date="2021-05" db="EMBL/GenBank/DDBJ databases">
        <title>Direct Submission.</title>
        <authorList>
            <person name="Li K."/>
            <person name="Gao J."/>
        </authorList>
    </citation>
    <scope>NUCLEOTIDE SEQUENCE [LARGE SCALE GENOMIC DNA]</scope>
    <source>
        <strain evidence="10 11">Mg02</strain>
    </source>
</reference>
<dbReference type="Pfam" id="PF13242">
    <property type="entry name" value="Hydrolase_like"/>
    <property type="match status" value="1"/>
</dbReference>
<dbReference type="Gene3D" id="3.40.50.1000">
    <property type="entry name" value="HAD superfamily/HAD-like"/>
    <property type="match status" value="1"/>
</dbReference>
<protein>
    <recommendedName>
        <fullName evidence="7">D,D-heptose 1,7-bisphosphate phosphatase</fullName>
    </recommendedName>
</protein>
<dbReference type="GO" id="GO:0016787">
    <property type="term" value="F:hydrolase activity"/>
    <property type="evidence" value="ECO:0007669"/>
    <property type="project" value="UniProtKB-KW"/>
</dbReference>
<dbReference type="InterPro" id="IPR006543">
    <property type="entry name" value="Histidinol-phos"/>
</dbReference>
<feature type="region of interest" description="Disordered" evidence="8">
    <location>
        <begin position="37"/>
        <end position="57"/>
    </location>
</feature>
<evidence type="ECO:0000256" key="4">
    <source>
        <dbReference type="ARBA" id="ARBA00022723"/>
    </source>
</evidence>
<dbReference type="SUPFAM" id="SSF53448">
    <property type="entry name" value="Nucleotide-diphospho-sugar transferases"/>
    <property type="match status" value="1"/>
</dbReference>
<evidence type="ECO:0000256" key="1">
    <source>
        <dbReference type="ARBA" id="ARBA00004496"/>
    </source>
</evidence>
<proteinExistence type="inferred from homology"/>
<dbReference type="InterPro" id="IPR023214">
    <property type="entry name" value="HAD_sf"/>
</dbReference>
<dbReference type="NCBIfam" id="TIGR01662">
    <property type="entry name" value="HAD-SF-IIIA"/>
    <property type="match status" value="1"/>
</dbReference>
<keyword evidence="5 10" id="KW-0378">Hydrolase</keyword>
<dbReference type="PANTHER" id="PTHR42891:SF1">
    <property type="entry name" value="D-GLYCERO-BETA-D-MANNO-HEPTOSE-1,7-BISPHOSPHATE 7-PHOSPHATASE"/>
    <property type="match status" value="1"/>
</dbReference>
<dbReference type="Pfam" id="PF00535">
    <property type="entry name" value="Glycos_transf_2"/>
    <property type="match status" value="1"/>
</dbReference>
<evidence type="ECO:0000256" key="6">
    <source>
        <dbReference type="ARBA" id="ARBA00023277"/>
    </source>
</evidence>
<evidence type="ECO:0000256" key="7">
    <source>
        <dbReference type="ARBA" id="ARBA00031828"/>
    </source>
</evidence>
<evidence type="ECO:0000259" key="9">
    <source>
        <dbReference type="Pfam" id="PF00535"/>
    </source>
</evidence>
<dbReference type="EMBL" id="CP074133">
    <property type="protein sequence ID" value="QUX26038.1"/>
    <property type="molecule type" value="Genomic_DNA"/>
</dbReference>
<dbReference type="InterPro" id="IPR004446">
    <property type="entry name" value="Heptose_bisP_phosphatase"/>
</dbReference>
<dbReference type="NCBIfam" id="TIGR01656">
    <property type="entry name" value="Histidinol-ppas"/>
    <property type="match status" value="1"/>
</dbReference>
<feature type="domain" description="Glycosyltransferase 2-like" evidence="9">
    <location>
        <begin position="5"/>
        <end position="121"/>
    </location>
</feature>
<dbReference type="Gene3D" id="3.90.550.10">
    <property type="entry name" value="Spore Coat Polysaccharide Biosynthesis Protein SpsA, Chain A"/>
    <property type="match status" value="1"/>
</dbReference>
<name>A0ABX8BZ06_9ACTN</name>
<dbReference type="InterPro" id="IPR001173">
    <property type="entry name" value="Glyco_trans_2-like"/>
</dbReference>
<gene>
    <name evidence="10" type="ORF">KGD84_17780</name>
</gene>
<accession>A0ABX8BZ06</accession>
<comment type="subcellular location">
    <subcellularLocation>
        <location evidence="1">Cytoplasm</location>
    </subcellularLocation>
</comment>
<evidence type="ECO:0000256" key="8">
    <source>
        <dbReference type="SAM" id="MobiDB-lite"/>
    </source>
</evidence>
<keyword evidence="3" id="KW-0963">Cytoplasm</keyword>
<comment type="similarity">
    <text evidence="2">Belongs to the GmhB family.</text>
</comment>
<keyword evidence="6" id="KW-0119">Carbohydrate metabolism</keyword>
<evidence type="ECO:0000256" key="3">
    <source>
        <dbReference type="ARBA" id="ARBA00022490"/>
    </source>
</evidence>
<evidence type="ECO:0000313" key="11">
    <source>
        <dbReference type="Proteomes" id="UP000676079"/>
    </source>
</evidence>
<evidence type="ECO:0000256" key="5">
    <source>
        <dbReference type="ARBA" id="ARBA00022801"/>
    </source>
</evidence>
<organism evidence="10 11">
    <name type="scientific">Nocardiopsis changdeensis</name>
    <dbReference type="NCBI Taxonomy" id="2831969"/>
    <lineage>
        <taxon>Bacteria</taxon>
        <taxon>Bacillati</taxon>
        <taxon>Actinomycetota</taxon>
        <taxon>Actinomycetes</taxon>
        <taxon>Streptosporangiales</taxon>
        <taxon>Nocardiopsidaceae</taxon>
        <taxon>Nocardiopsis</taxon>
    </lineage>
</organism>
<sequence>MEYAVVVPTVGRESLARALRPLVEAPEGAAPREIVVVDDRPPGRGAPLEVPDHPRLRVLGSGGRGPAAARQAGWHSCRAPWIVFLDDDVAPPDDWAERLCEDLDGRPEEVGGVQGRIVVPPPEGRAPTDAERATLALATARWITADMAYRRSALERVGGFDVRFRRAYREDTDLALRVVDAGFRLEWGGRMCVHPLRGGGRLRSLGAQRGNADDVLMDRLHGRGWRRRVGEGRGALRRHVVTTAVLAAAVGAALAGRRLPAGALALWWAGRTARFALERVRPGPRTPAEVADMAVTSAAVPPLACLHRLRGVVVHAGASRRPAVRAVLFDRDGTLIEDVPYNGDPDRVRPRPGAARAVELAVRCGLSVAVVSNQSGIARGLLTEREVGAVNERVERLLGRFDAWCVCPHGEGDGCACRKPEPGLVREAAERLGVRPYECAVIGDIGSDVEAARAAGARGILVPTAATRGEECRAAPESAADPFGAVVRLLGGSAP</sequence>
<dbReference type="InterPro" id="IPR029044">
    <property type="entry name" value="Nucleotide-diphossugar_trans"/>
</dbReference>
<evidence type="ECO:0000256" key="2">
    <source>
        <dbReference type="ARBA" id="ARBA00005628"/>
    </source>
</evidence>
<evidence type="ECO:0000313" key="10">
    <source>
        <dbReference type="EMBL" id="QUX26038.1"/>
    </source>
</evidence>
<dbReference type="PANTHER" id="PTHR42891">
    <property type="entry name" value="D-GLYCERO-BETA-D-MANNO-HEPTOSE-1,7-BISPHOSPHATE 7-PHOSPHATASE"/>
    <property type="match status" value="1"/>
</dbReference>
<dbReference type="InterPro" id="IPR006549">
    <property type="entry name" value="HAD-SF_hydro_IIIA"/>
</dbReference>
<keyword evidence="11" id="KW-1185">Reference proteome</keyword>